<dbReference type="PANTHER" id="PTHR45666:SF15">
    <property type="entry name" value="TYPE I INOSITOL POLYPHOSPHATE 5-PHOSPHATASE 8"/>
    <property type="match status" value="1"/>
</dbReference>
<dbReference type="Pfam" id="PF22669">
    <property type="entry name" value="Exo_endo_phos2"/>
    <property type="match status" value="2"/>
</dbReference>
<organism evidence="5 6">
    <name type="scientific">Phoenix dactylifera</name>
    <name type="common">Date palm</name>
    <dbReference type="NCBI Taxonomy" id="42345"/>
    <lineage>
        <taxon>Eukaryota</taxon>
        <taxon>Viridiplantae</taxon>
        <taxon>Streptophyta</taxon>
        <taxon>Embryophyta</taxon>
        <taxon>Tracheophyta</taxon>
        <taxon>Spermatophyta</taxon>
        <taxon>Magnoliopsida</taxon>
        <taxon>Liliopsida</taxon>
        <taxon>Arecaceae</taxon>
        <taxon>Coryphoideae</taxon>
        <taxon>Phoeniceae</taxon>
        <taxon>Phoenix</taxon>
    </lineage>
</organism>
<comment type="similarity">
    <text evidence="1">Belongs to the inositol polyphosphate 5-phosphatase family.</text>
</comment>
<dbReference type="SUPFAM" id="SSF56219">
    <property type="entry name" value="DNase I-like"/>
    <property type="match status" value="1"/>
</dbReference>
<dbReference type="GO" id="GO:0004445">
    <property type="term" value="F:inositol-polyphosphate 5-phosphatase activity"/>
    <property type="evidence" value="ECO:0007669"/>
    <property type="project" value="InterPro"/>
</dbReference>
<feature type="region of interest" description="Disordered" evidence="3">
    <location>
        <begin position="243"/>
        <end position="264"/>
    </location>
</feature>
<evidence type="ECO:0000256" key="2">
    <source>
        <dbReference type="ARBA" id="ARBA00022801"/>
    </source>
</evidence>
<evidence type="ECO:0000313" key="6">
    <source>
        <dbReference type="RefSeq" id="XP_026656903.2"/>
    </source>
</evidence>
<sequence>MEHPATIFSLSHFNQQGNITNLSTENSFFDPFFIFLTRAASVFQETMRTETGRNQKSSWPKTVMRKWLNIKTSGDDFHSDYNSGGVGVVQERRKSCSDKDRSIFSSTDLSGSGWLMESSESLKPSPFGPDPPAVASHNIKMFVGTWNVGGRSPRQGELINLKDWLMNTSSPADIYVLGFQEIVPLNTGNILGAEDREPALQWLSLMRQALNNKKKRPFLAHNYTDATQKPRLSFSDLLSMEDQMEEGEEDGEVDRKTSSNVTSCSSDDEDFSEACSLGSGRGGRYCLAAGKQMVGIFLCVWVRADLMQQVTSLKVSCVGRGIMGYMGNKGSISISMTLCHATFCFVCTHLTSGEKDGDETRRNLDVMEILRRTRFPPSHRLSESAAVSPATILGHDKILWLGDLNYRLAAGGAGGDTDELLHKNDWQALLEKDQLHIEQRAGRVFRGWQEGRICFPPTYKYLHNSDRYAVKPAKFGDKRRTPAWCDRILWRGKGMKQMWYIRGELRFSDHRPVHSLFSVQLDNCDHKEAAASTVKEKDPRHSFYSRARRSGPTNTSAMANGSSSNSSASSCGRVQAEELLETTMKSCLGTSRFRPIHPSPC</sequence>
<reference evidence="6" key="2">
    <citation type="submission" date="2025-08" db="UniProtKB">
        <authorList>
            <consortium name="RefSeq"/>
        </authorList>
    </citation>
    <scope>IDENTIFICATION</scope>
    <source>
        <tissue evidence="6">Young leaves</tissue>
    </source>
</reference>
<feature type="compositionally biased region" description="Acidic residues" evidence="3">
    <location>
        <begin position="243"/>
        <end position="252"/>
    </location>
</feature>
<dbReference type="PANTHER" id="PTHR45666">
    <property type="entry name" value="TYPE IV INOSITOL POLYPHOSPHATE 5-PHOSPHATASE 9"/>
    <property type="match status" value="1"/>
</dbReference>
<dbReference type="GO" id="GO:0004439">
    <property type="term" value="F:phosphatidylinositol-4,5-bisphosphate 5-phosphatase activity"/>
    <property type="evidence" value="ECO:0007669"/>
    <property type="project" value="TreeGrafter"/>
</dbReference>
<reference evidence="5" key="1">
    <citation type="journal article" date="2019" name="Nat. Commun.">
        <title>Genome-wide association mapping of date palm fruit traits.</title>
        <authorList>
            <person name="Hazzouri K.M."/>
            <person name="Gros-Balthazard M."/>
            <person name="Flowers J.M."/>
            <person name="Copetti D."/>
            <person name="Lemansour A."/>
            <person name="Lebrun M."/>
            <person name="Masmoudi K."/>
            <person name="Ferrand S."/>
            <person name="Dhar M.I."/>
            <person name="Fresquez Z.A."/>
            <person name="Rosas U."/>
            <person name="Zhang J."/>
            <person name="Talag J."/>
            <person name="Lee S."/>
            <person name="Kudrna D."/>
            <person name="Powell R.F."/>
            <person name="Leitch I.J."/>
            <person name="Krueger R.R."/>
            <person name="Wing R.A."/>
            <person name="Amiri K.M.A."/>
            <person name="Purugganan M.D."/>
        </authorList>
    </citation>
    <scope>NUCLEOTIDE SEQUENCE [LARGE SCALE GENOMIC DNA]</scope>
    <source>
        <strain evidence="5">cv. Khalas</strain>
    </source>
</reference>
<feature type="compositionally biased region" description="Basic and acidic residues" evidence="3">
    <location>
        <begin position="530"/>
        <end position="541"/>
    </location>
</feature>
<keyword evidence="2" id="KW-0378">Hydrolase</keyword>
<dbReference type="Proteomes" id="UP000228380">
    <property type="component" value="Chromosome 12"/>
</dbReference>
<feature type="compositionally biased region" description="Low complexity" evidence="3">
    <location>
        <begin position="554"/>
        <end position="570"/>
    </location>
</feature>
<dbReference type="SMART" id="SM00128">
    <property type="entry name" value="IPPc"/>
    <property type="match status" value="1"/>
</dbReference>
<dbReference type="InterPro" id="IPR000300">
    <property type="entry name" value="IPPc"/>
</dbReference>
<dbReference type="KEGG" id="pda:103697811"/>
<keyword evidence="5" id="KW-1185">Reference proteome</keyword>
<accession>A0A8B8J088</accession>
<feature type="domain" description="Inositol polyphosphate-related phosphatase" evidence="4">
    <location>
        <begin position="137"/>
        <end position="525"/>
    </location>
</feature>
<proteinExistence type="inferred from homology"/>
<dbReference type="InterPro" id="IPR045849">
    <property type="entry name" value="IP5P_plant"/>
</dbReference>
<protein>
    <submittedName>
        <fullName evidence="6">Type I inositol polyphosphate 5-phosphatase 8-like</fullName>
    </submittedName>
</protein>
<dbReference type="InterPro" id="IPR036691">
    <property type="entry name" value="Endo/exonu/phosph_ase_sf"/>
</dbReference>
<dbReference type="GO" id="GO:0034485">
    <property type="term" value="F:phosphatidylinositol-3,4,5-trisphosphate 5-phosphatase activity"/>
    <property type="evidence" value="ECO:0007669"/>
    <property type="project" value="TreeGrafter"/>
</dbReference>
<dbReference type="GeneID" id="103697811"/>
<dbReference type="OrthoDB" id="62798at2759"/>
<evidence type="ECO:0000256" key="3">
    <source>
        <dbReference type="SAM" id="MobiDB-lite"/>
    </source>
</evidence>
<evidence type="ECO:0000256" key="1">
    <source>
        <dbReference type="ARBA" id="ARBA00010768"/>
    </source>
</evidence>
<dbReference type="RefSeq" id="XP_026656903.2">
    <property type="nucleotide sequence ID" value="XM_026801102.2"/>
</dbReference>
<gene>
    <name evidence="6" type="primary">LOC103697811</name>
</gene>
<evidence type="ECO:0000259" key="4">
    <source>
        <dbReference type="SMART" id="SM00128"/>
    </source>
</evidence>
<name>A0A8B8J088_PHODC</name>
<dbReference type="GO" id="GO:0046856">
    <property type="term" value="P:phosphatidylinositol dephosphorylation"/>
    <property type="evidence" value="ECO:0007669"/>
    <property type="project" value="InterPro"/>
</dbReference>
<evidence type="ECO:0000313" key="5">
    <source>
        <dbReference type="Proteomes" id="UP000228380"/>
    </source>
</evidence>
<dbReference type="AlphaFoldDB" id="A0A8B8J088"/>
<feature type="region of interest" description="Disordered" evidence="3">
    <location>
        <begin position="530"/>
        <end position="570"/>
    </location>
</feature>
<dbReference type="Gene3D" id="3.60.10.10">
    <property type="entry name" value="Endonuclease/exonuclease/phosphatase"/>
    <property type="match status" value="1"/>
</dbReference>